<dbReference type="AlphaFoldDB" id="A0A2K4ZPU8"/>
<evidence type="ECO:0000256" key="2">
    <source>
        <dbReference type="SAM" id="SignalP"/>
    </source>
</evidence>
<dbReference type="Proteomes" id="UP000236311">
    <property type="component" value="Unassembled WGS sequence"/>
</dbReference>
<proteinExistence type="predicted"/>
<dbReference type="SUPFAM" id="SSF89372">
    <property type="entry name" value="Fucose-specific lectin"/>
    <property type="match status" value="1"/>
</dbReference>
<accession>A0A2K4ZPU8</accession>
<feature type="compositionally biased region" description="Pro residues" evidence="1">
    <location>
        <begin position="752"/>
        <end position="772"/>
    </location>
</feature>
<sequence>MLLALLLVIGLAITGDAPAEAAGTVKEMANLVILVKMRGETGNTLAVKWETIKNMYSGRKSWTDSNKENSFSDYISVITCGKVKVTNLFPQIDNRMDESQSVQVFELSRTGYDTGDAIVEEVIRGIQKAQPGDPLYVGKQSLDLDRDNVIDNLTIIVEGNVVVNNTESSFKANYGNSSSGSDKINGLSVSNYNALTSSMLFDKSVNIHEFLHSLGLPDLYRLNVSSGTEVATGPVGIWDIMASAGGQTPQYVLGYLRKKMGWLEGGSVAEITAGGTYRLTAVSQPDTAGGVRLYTIQTPLPQGDSQTICLEYRKSMPMGEYDHLVDEGLLMYRVDDSVPDHTNIAGGNYIYVYRPGVSAPDDCTVSTVGAALNGTAGETAYGSTDLSAPVSQNTLHYSDGSNSGIRISNLERSADKNSITFQVEFADYGDSWQALGGTAARDVLSDTQLYSDPAGNLYLSYVNTSGQACVVRWDESAGAWQRLGSTLSACVNSVTALASCGGSLYLAYLDGAGYPVYSVWNGSSWSVPVRIDTISYPNSLQLVVEGNEIYAAYQRPQGGRKQLVIRNLNGTIVTDDRNAIDFCNPTVVKRGDLFYVAYADFGGGNAKIDTYNPATGVWTTVYDYGADGNTLNLLHCTNTKIYGLSGTSGISPHLTIWDGSAWKKVAVPQMSNYFRASLVTAGEIVYLAYLDTSANQAGMLRLAGDSFVSCYEGLNGQADEFQAAAVGDKVYVATRTGNSVIVRRQTVEYVPEPTPPPVEPTPPPVDPTPPPLPSRTVSLTPPAGYANPDVYIDGIRYTATKNGGSYTLQLPDKTGKTAVMYYYNERNIPKGMYVWRLNWQGDICTATPMSELQDLLSYHGFSIRVQGYSGLRFKSGIDTGKRAWLLGSGVDGYRLTEYGTLLISGSYLQKYPFIKGGEKVGGGRSYWTENGVVNDRIFETVDGRYRFASVVTKLPAKQYAAELAFRSYAVLQRDDGDQLIIYGPPVARSIYTVAKQILAAGEFRPGSSGYNYVKSIVDTVEGR</sequence>
<name>A0A2K4ZPU8_9FIRM</name>
<protein>
    <recommendedName>
        <fullName evidence="5">Immune inhibitor A peptidase M6</fullName>
    </recommendedName>
</protein>
<reference evidence="3 4" key="1">
    <citation type="submission" date="2018-01" db="EMBL/GenBank/DDBJ databases">
        <authorList>
            <person name="Gaut B.S."/>
            <person name="Morton B.R."/>
            <person name="Clegg M.T."/>
            <person name="Duvall M.R."/>
        </authorList>
    </citation>
    <scope>NUCLEOTIDE SEQUENCE [LARGE SCALE GENOMIC DNA]</scope>
    <source>
        <strain evidence="3">GP69</strain>
    </source>
</reference>
<evidence type="ECO:0008006" key="5">
    <source>
        <dbReference type="Google" id="ProtNLM"/>
    </source>
</evidence>
<keyword evidence="4" id="KW-1185">Reference proteome</keyword>
<feature type="region of interest" description="Disordered" evidence="1">
    <location>
        <begin position="751"/>
        <end position="772"/>
    </location>
</feature>
<dbReference type="PANTHER" id="PTHR41775">
    <property type="entry name" value="SECRETED PROTEIN-RELATED"/>
    <property type="match status" value="1"/>
</dbReference>
<feature type="signal peptide" evidence="2">
    <location>
        <begin position="1"/>
        <end position="21"/>
    </location>
</feature>
<feature type="chain" id="PRO_5014361037" description="Immune inhibitor A peptidase M6" evidence="2">
    <location>
        <begin position="22"/>
        <end position="1023"/>
    </location>
</feature>
<dbReference type="PANTHER" id="PTHR41775:SF1">
    <property type="entry name" value="PEPTIDASE M6-LIKE DOMAIN-CONTAINING PROTEIN"/>
    <property type="match status" value="1"/>
</dbReference>
<dbReference type="SUPFAM" id="SSF75011">
    <property type="entry name" value="3-carboxy-cis,cis-mucoante lactonizing enzyme"/>
    <property type="match status" value="1"/>
</dbReference>
<keyword evidence="2" id="KW-0732">Signal</keyword>
<evidence type="ECO:0000256" key="1">
    <source>
        <dbReference type="SAM" id="MobiDB-lite"/>
    </source>
</evidence>
<gene>
    <name evidence="3" type="ORF">AMURIS_05276</name>
</gene>
<organism evidence="3 4">
    <name type="scientific">Acetatifactor muris</name>
    <dbReference type="NCBI Taxonomy" id="879566"/>
    <lineage>
        <taxon>Bacteria</taxon>
        <taxon>Bacillati</taxon>
        <taxon>Bacillota</taxon>
        <taxon>Clostridia</taxon>
        <taxon>Lachnospirales</taxon>
        <taxon>Lachnospiraceae</taxon>
        <taxon>Acetatifactor</taxon>
    </lineage>
</organism>
<dbReference type="EMBL" id="OFSM01000053">
    <property type="protein sequence ID" value="SOY32511.1"/>
    <property type="molecule type" value="Genomic_DNA"/>
</dbReference>
<evidence type="ECO:0000313" key="4">
    <source>
        <dbReference type="Proteomes" id="UP000236311"/>
    </source>
</evidence>
<evidence type="ECO:0000313" key="3">
    <source>
        <dbReference type="EMBL" id="SOY32511.1"/>
    </source>
</evidence>